<protein>
    <recommendedName>
        <fullName evidence="2">Chromatin assembly factor 1 subunit A dimerization domain-containing protein</fullName>
    </recommendedName>
</protein>
<feature type="compositionally biased region" description="Acidic residues" evidence="1">
    <location>
        <begin position="676"/>
        <end position="691"/>
    </location>
</feature>
<evidence type="ECO:0000259" key="2">
    <source>
        <dbReference type="Pfam" id="PF12253"/>
    </source>
</evidence>
<feature type="region of interest" description="Disordered" evidence="1">
    <location>
        <begin position="115"/>
        <end position="143"/>
    </location>
</feature>
<feature type="region of interest" description="Disordered" evidence="1">
    <location>
        <begin position="628"/>
        <end position="712"/>
    </location>
</feature>
<feature type="compositionally biased region" description="Basic and acidic residues" evidence="1">
    <location>
        <begin position="115"/>
        <end position="133"/>
    </location>
</feature>
<organism evidence="3 4">
    <name type="scientific">Trypanosoma rangeli SC58</name>
    <dbReference type="NCBI Taxonomy" id="429131"/>
    <lineage>
        <taxon>Eukaryota</taxon>
        <taxon>Discoba</taxon>
        <taxon>Euglenozoa</taxon>
        <taxon>Kinetoplastea</taxon>
        <taxon>Metakinetoplastina</taxon>
        <taxon>Trypanosomatida</taxon>
        <taxon>Trypanosomatidae</taxon>
        <taxon>Trypanosoma</taxon>
        <taxon>Herpetosoma</taxon>
    </lineage>
</organism>
<dbReference type="VEuPathDB" id="TriTrypDB:TRSC58_02112"/>
<dbReference type="EMBL" id="AUPL01002112">
    <property type="protein sequence ID" value="ESL10159.1"/>
    <property type="molecule type" value="Genomic_DNA"/>
</dbReference>
<dbReference type="Pfam" id="PF12253">
    <property type="entry name" value="CAF1A_dimeriz"/>
    <property type="match status" value="1"/>
</dbReference>
<dbReference type="InterPro" id="IPR022043">
    <property type="entry name" value="CAF1A_DD"/>
</dbReference>
<sequence>MDQLESILSGLAPGHIERAVQLLQRYTTASGAIQREVKGGAEPSPVGLNDSDGVEVGSGCDALAGGAEAVSSVIALALQQAIRGDPASTAANAASTDYEDDDDIPFAALVQKQQRQEYEAPARAAENHEEEHPTSAGSRPVARKGKSLVKAVGSFSSQQKQHQTPAIASRSLASFGFVTSARKPAATAGDKKKLITPFVQDRRVVPVALRFWCYDEDAPARQAEPLVPALQLHAAAAEEDPLSIAVNEETSSLLHSPVMFCGDKEEAQKAKQQQHEGSARRYASFTAMIDATTTPTCVGKGTEREPCLQCPCTYHVRLAAPRTGFRNEVVFCGFYAIGYDPCQARPPYFGTYNSQDALNTEELLQLARFDTGKEMLRVSNLDYEYDSGDDWDVVEGDEDLEASSSDTDDEEEEDEAASDSDSGGDFINDNNDEDGDSDAELQRKMVEERQRRLNRLRHKDKLVPAFSGPFVGVPWLEHPLRAYDRLERLGSALDGAAFTALMEQEMRGLGSVMASSSIRAANGSGSGTEAVAAGADADADAGDTVEHFDERMLQQRLVAAALRNRREMLPEELDAMHAIVATNGKVSPKAIVEALQEQQLCAGVARAEILRTIRRYYERKHNTMVRRAEPWSPTDERLFTKHRGGGGNSNNKNDSTQKESNNNNNSSGAPERGRGEEEEEEEDCEGDDDVPLMELARKRPREEADKIVAKAE</sequence>
<accession>A0A061J5L3</accession>
<feature type="domain" description="Chromatin assembly factor 1 subunit A dimerization" evidence="2">
    <location>
        <begin position="344"/>
        <end position="415"/>
    </location>
</feature>
<feature type="compositionally biased region" description="Acidic residues" evidence="1">
    <location>
        <begin position="430"/>
        <end position="439"/>
    </location>
</feature>
<comment type="caution">
    <text evidence="3">The sequence shown here is derived from an EMBL/GenBank/DDBJ whole genome shotgun (WGS) entry which is preliminary data.</text>
</comment>
<dbReference type="OrthoDB" id="265314at2759"/>
<reference evidence="3 4" key="1">
    <citation type="submission" date="2013-07" db="EMBL/GenBank/DDBJ databases">
        <authorList>
            <person name="Stoco P.H."/>
            <person name="Wagner G."/>
            <person name="Gerber A."/>
            <person name="Zaha A."/>
            <person name="Thompson C."/>
            <person name="Bartholomeu D.C."/>
            <person name="Luckemeyer D.D."/>
            <person name="Bahia D."/>
            <person name="Loreto E."/>
            <person name="Prestes E.B."/>
            <person name="Lima F.M."/>
            <person name="Rodrigues-Luiz G."/>
            <person name="Vallejo G.A."/>
            <person name="Filho J.F."/>
            <person name="Monteiro K.M."/>
            <person name="Tyler K.M."/>
            <person name="de Almeida L.G."/>
            <person name="Ortiz M.F."/>
            <person name="Siervo M.A."/>
            <person name="de Moraes M.H."/>
            <person name="Cunha O.L."/>
            <person name="Mendonca-Neto R."/>
            <person name="Silva R."/>
            <person name="Teixeira S.M."/>
            <person name="Murta S.M."/>
            <person name="Sincero T.C."/>
            <person name="Mendes T.A."/>
            <person name="Urmenyi T.P."/>
            <person name="Silva V.G."/>
            <person name="da Rocha W.D."/>
            <person name="Andersson B."/>
            <person name="Romanha A.J."/>
            <person name="Steindel M."/>
            <person name="de Vasconcelos A.T."/>
            <person name="Grisard E.C."/>
        </authorList>
    </citation>
    <scope>NUCLEOTIDE SEQUENCE [LARGE SCALE GENOMIC DNA]</scope>
    <source>
        <strain evidence="3 4">SC58</strain>
    </source>
</reference>
<proteinExistence type="predicted"/>
<feature type="compositionally biased region" description="Acidic residues" evidence="1">
    <location>
        <begin position="399"/>
        <end position="418"/>
    </location>
</feature>
<keyword evidence="4" id="KW-1185">Reference proteome</keyword>
<gene>
    <name evidence="3" type="ORF">TRSC58_02112</name>
</gene>
<dbReference type="Proteomes" id="UP000031737">
    <property type="component" value="Unassembled WGS sequence"/>
</dbReference>
<feature type="compositionally biased region" description="Basic and acidic residues" evidence="1">
    <location>
        <begin position="695"/>
        <end position="712"/>
    </location>
</feature>
<evidence type="ECO:0000256" key="1">
    <source>
        <dbReference type="SAM" id="MobiDB-lite"/>
    </source>
</evidence>
<feature type="compositionally biased region" description="Polar residues" evidence="1">
    <location>
        <begin position="658"/>
        <end position="668"/>
    </location>
</feature>
<dbReference type="AlphaFoldDB" id="A0A061J5L3"/>
<feature type="region of interest" description="Disordered" evidence="1">
    <location>
        <begin position="399"/>
        <end position="439"/>
    </location>
</feature>
<feature type="compositionally biased region" description="Basic and acidic residues" evidence="1">
    <location>
        <begin position="628"/>
        <end position="639"/>
    </location>
</feature>
<evidence type="ECO:0000313" key="3">
    <source>
        <dbReference type="EMBL" id="ESL10159.1"/>
    </source>
</evidence>
<evidence type="ECO:0000313" key="4">
    <source>
        <dbReference type="Proteomes" id="UP000031737"/>
    </source>
</evidence>
<name>A0A061J5L3_TRYRA</name>